<organism evidence="2 3">
    <name type="scientific">Heracleum sosnowskyi</name>
    <dbReference type="NCBI Taxonomy" id="360622"/>
    <lineage>
        <taxon>Eukaryota</taxon>
        <taxon>Viridiplantae</taxon>
        <taxon>Streptophyta</taxon>
        <taxon>Embryophyta</taxon>
        <taxon>Tracheophyta</taxon>
        <taxon>Spermatophyta</taxon>
        <taxon>Magnoliopsida</taxon>
        <taxon>eudicotyledons</taxon>
        <taxon>Gunneridae</taxon>
        <taxon>Pentapetalae</taxon>
        <taxon>asterids</taxon>
        <taxon>campanulids</taxon>
        <taxon>Apiales</taxon>
        <taxon>Apiaceae</taxon>
        <taxon>Apioideae</taxon>
        <taxon>apioid superclade</taxon>
        <taxon>Tordylieae</taxon>
        <taxon>Tordyliinae</taxon>
        <taxon>Heracleum</taxon>
    </lineage>
</organism>
<evidence type="ECO:0000259" key="1">
    <source>
        <dbReference type="Pfam" id="PF00646"/>
    </source>
</evidence>
<dbReference type="InterPro" id="IPR001810">
    <property type="entry name" value="F-box_dom"/>
</dbReference>
<keyword evidence="3" id="KW-1185">Reference proteome</keyword>
<dbReference type="SUPFAM" id="SSF81383">
    <property type="entry name" value="F-box domain"/>
    <property type="match status" value="1"/>
</dbReference>
<dbReference type="PANTHER" id="PTHR31639">
    <property type="entry name" value="F-BOX PROTEIN-LIKE"/>
    <property type="match status" value="1"/>
</dbReference>
<feature type="domain" description="F-box" evidence="1">
    <location>
        <begin position="52"/>
        <end position="91"/>
    </location>
</feature>
<dbReference type="EMBL" id="JAUIZM010000008">
    <property type="protein sequence ID" value="KAK1367634.1"/>
    <property type="molecule type" value="Genomic_DNA"/>
</dbReference>
<reference evidence="2" key="1">
    <citation type="submission" date="2023-02" db="EMBL/GenBank/DDBJ databases">
        <title>Genome of toxic invasive species Heracleum sosnowskyi carries increased number of genes despite the absence of recent whole-genome duplications.</title>
        <authorList>
            <person name="Schelkunov M."/>
            <person name="Shtratnikova V."/>
            <person name="Makarenko M."/>
            <person name="Klepikova A."/>
            <person name="Omelchenko D."/>
            <person name="Novikova G."/>
            <person name="Obukhova E."/>
            <person name="Bogdanov V."/>
            <person name="Penin A."/>
            <person name="Logacheva M."/>
        </authorList>
    </citation>
    <scope>NUCLEOTIDE SEQUENCE</scope>
    <source>
        <strain evidence="2">Hsosn_3</strain>
        <tissue evidence="2">Leaf</tissue>
    </source>
</reference>
<dbReference type="PANTHER" id="PTHR31639:SF333">
    <property type="entry name" value="F-BOX DOMAIN, FBD DOMAIN, LEUCINE-RICH REPEAT DOMAIN, L DOMAIN-LIKE PROTEIN-RELATED"/>
    <property type="match status" value="1"/>
</dbReference>
<name>A0AAD8HJW2_9APIA</name>
<dbReference type="InterPro" id="IPR036047">
    <property type="entry name" value="F-box-like_dom_sf"/>
</dbReference>
<protein>
    <recommendedName>
        <fullName evidence="1">F-box domain-containing protein</fullName>
    </recommendedName>
</protein>
<gene>
    <name evidence="2" type="ORF">POM88_033726</name>
</gene>
<dbReference type="Proteomes" id="UP001237642">
    <property type="component" value="Unassembled WGS sequence"/>
</dbReference>
<proteinExistence type="predicted"/>
<sequence>MSGDVPNVRFYARRHRTTDAKRTRLDSNFVGGGVCKEGTDSKILQLDDRDWISNLHQDVVQCILEHLSVHDAAKTSVLSKEWRHKWGMKNNLVLDEAFFLKVTSNKDKDPCQTGFLRAIEMIILVHKAPVLSFNLYIPPKLDHCLVSRWMEHFLNKRIKVLEMTNSEKNVYEIPLFICEGLVELKLSTWILNPLPKPGSFTNLLKVELNNVSITGEVSFGSQLKILYLNVCTGVEHLSCQFSNANKLTDLLLRESEQIEWRWFECTKQLEAFGLALTKANPNTTKPVNLIKLLSSTPTITLLFLSGYTVEVLGPLYSMSKELAPKIENLKLIDLGYHNLCQLFNSLYLIRCLPNLQILQIILEPGAKSLNRTVEQFLEFLDWNGLLLNQLHTVAIEGVVGETTVLHFIKFLLATSPSLRVMTLGCNIKVNAHDEIQKIAKELVQYPKKSSVAKIYLSFRPL</sequence>
<evidence type="ECO:0000313" key="2">
    <source>
        <dbReference type="EMBL" id="KAK1367634.1"/>
    </source>
</evidence>
<dbReference type="SUPFAM" id="SSF52058">
    <property type="entry name" value="L domain-like"/>
    <property type="match status" value="1"/>
</dbReference>
<comment type="caution">
    <text evidence="2">The sequence shown here is derived from an EMBL/GenBank/DDBJ whole genome shotgun (WGS) entry which is preliminary data.</text>
</comment>
<accession>A0AAD8HJW2</accession>
<evidence type="ECO:0000313" key="3">
    <source>
        <dbReference type="Proteomes" id="UP001237642"/>
    </source>
</evidence>
<reference evidence="2" key="2">
    <citation type="submission" date="2023-05" db="EMBL/GenBank/DDBJ databases">
        <authorList>
            <person name="Schelkunov M.I."/>
        </authorList>
    </citation>
    <scope>NUCLEOTIDE SEQUENCE</scope>
    <source>
        <strain evidence="2">Hsosn_3</strain>
        <tissue evidence="2">Leaf</tissue>
    </source>
</reference>
<dbReference type="Pfam" id="PF00646">
    <property type="entry name" value="F-box"/>
    <property type="match status" value="1"/>
</dbReference>
<dbReference type="AlphaFoldDB" id="A0AAD8HJW2"/>